<reference evidence="2" key="1">
    <citation type="journal article" date="2019" name="Int. J. Syst. Evol. Microbiol.">
        <title>The Global Catalogue of Microorganisms (GCM) 10K type strain sequencing project: providing services to taxonomists for standard genome sequencing and annotation.</title>
        <authorList>
            <consortium name="The Broad Institute Genomics Platform"/>
            <consortium name="The Broad Institute Genome Sequencing Center for Infectious Disease"/>
            <person name="Wu L."/>
            <person name="Ma J."/>
        </authorList>
    </citation>
    <scope>NUCLEOTIDE SEQUENCE [LARGE SCALE GENOMIC DNA]</scope>
    <source>
        <strain evidence="2">JCM 17805</strain>
    </source>
</reference>
<accession>A0ABP8VC41</accession>
<dbReference type="RefSeq" id="WP_345199136.1">
    <property type="nucleotide sequence ID" value="NZ_BAABFL010000477.1"/>
</dbReference>
<name>A0ABP8VC41_9GAMM</name>
<dbReference type="EMBL" id="BAABFL010000477">
    <property type="protein sequence ID" value="GAA4652547.1"/>
    <property type="molecule type" value="Genomic_DNA"/>
</dbReference>
<organism evidence="1 2">
    <name type="scientific">Kistimonas scapharcae</name>
    <dbReference type="NCBI Taxonomy" id="1036133"/>
    <lineage>
        <taxon>Bacteria</taxon>
        <taxon>Pseudomonadati</taxon>
        <taxon>Pseudomonadota</taxon>
        <taxon>Gammaproteobacteria</taxon>
        <taxon>Oceanospirillales</taxon>
        <taxon>Endozoicomonadaceae</taxon>
        <taxon>Kistimonas</taxon>
    </lineage>
</organism>
<keyword evidence="2" id="KW-1185">Reference proteome</keyword>
<protein>
    <submittedName>
        <fullName evidence="1">Uncharacterized protein</fullName>
    </submittedName>
</protein>
<comment type="caution">
    <text evidence="1">The sequence shown here is derived from an EMBL/GenBank/DDBJ whole genome shotgun (WGS) entry which is preliminary data.</text>
</comment>
<evidence type="ECO:0000313" key="1">
    <source>
        <dbReference type="EMBL" id="GAA4652547.1"/>
    </source>
</evidence>
<sequence length="513" mass="55139">MARLRQQFPQNYITSGNISQEFESVIRYLNSAELGNHTIAELLRILFDDEGRFIGPVELRRDASSGIEYRVGSYSDPDNGWKVLASLEELRGEPGQSVGEVGAPIFFARLDYTGDDATTVFSYAHDESDDVLVFLDGFLQTPTTHYTTSPTNGNVTFVAAPTNGQLITFYRVRAAAISGYQRTDTVTDSTQAAFPFEFSDDTQIMVYRNGIMQRPGGSHDYTAQPESNTITFNTALPAGNLVTILTGENIASQTLTGFMFEAHFVNPATGLIRLDKVELADDAIGQEKVNGLVTALSNKAVLHISATTPVDAETGHFWLNTARNPNQLFIYDGVQWLATTPDAALPTFSTSNAGQYVRLNGTGTGYEYGAIDFSGLIEKNTKGAANGVASLDSSGHIPTSQLPEVLSQSSVFRIVDGVVSDGDITFTRIFRQRVRVEAISLRLTSGTCTAELIVNGVVVGSAHAVSSTPIEITLGSIVEIDATASSKTIGLRITNASSPDTLDAAIAISNLTL</sequence>
<gene>
    <name evidence="1" type="ORF">GCM10023116_48310</name>
</gene>
<proteinExistence type="predicted"/>
<dbReference type="Proteomes" id="UP001500604">
    <property type="component" value="Unassembled WGS sequence"/>
</dbReference>
<evidence type="ECO:0000313" key="2">
    <source>
        <dbReference type="Proteomes" id="UP001500604"/>
    </source>
</evidence>